<organism evidence="2 3">
    <name type="scientific">Cuscuta campestris</name>
    <dbReference type="NCBI Taxonomy" id="132261"/>
    <lineage>
        <taxon>Eukaryota</taxon>
        <taxon>Viridiplantae</taxon>
        <taxon>Streptophyta</taxon>
        <taxon>Embryophyta</taxon>
        <taxon>Tracheophyta</taxon>
        <taxon>Spermatophyta</taxon>
        <taxon>Magnoliopsida</taxon>
        <taxon>eudicotyledons</taxon>
        <taxon>Gunneridae</taxon>
        <taxon>Pentapetalae</taxon>
        <taxon>asterids</taxon>
        <taxon>lamiids</taxon>
        <taxon>Solanales</taxon>
        <taxon>Convolvulaceae</taxon>
        <taxon>Cuscuteae</taxon>
        <taxon>Cuscuta</taxon>
        <taxon>Cuscuta subgen. Grammica</taxon>
        <taxon>Cuscuta sect. Cleistogrammica</taxon>
    </lineage>
</organism>
<dbReference type="InterPro" id="IPR025659">
    <property type="entry name" value="Tubby-like_C"/>
</dbReference>
<keyword evidence="3" id="KW-1185">Reference proteome</keyword>
<dbReference type="Gene3D" id="2.40.160.200">
    <property type="entry name" value="LURP1-related"/>
    <property type="match status" value="1"/>
</dbReference>
<proteinExistence type="inferred from homology"/>
<dbReference type="EMBL" id="OOIL02006792">
    <property type="protein sequence ID" value="VFR01882.1"/>
    <property type="molecule type" value="Genomic_DNA"/>
</dbReference>
<dbReference type="AlphaFoldDB" id="A0A484NK97"/>
<comment type="similarity">
    <text evidence="1">Belongs to the LOR family.</text>
</comment>
<accession>A0A484NK97</accession>
<reference evidence="2 3" key="1">
    <citation type="submission" date="2018-04" db="EMBL/GenBank/DDBJ databases">
        <authorList>
            <person name="Vogel A."/>
        </authorList>
    </citation>
    <scope>NUCLEOTIDE SEQUENCE [LARGE SCALE GENOMIC DNA]</scope>
</reference>
<gene>
    <name evidence="2" type="ORF">CCAM_LOCUS43657</name>
</gene>
<name>A0A484NK97_9ASTE</name>
<dbReference type="OrthoDB" id="652749at2759"/>
<dbReference type="SUPFAM" id="SSF54518">
    <property type="entry name" value="Tubby C-terminal domain-like"/>
    <property type="match status" value="1"/>
</dbReference>
<protein>
    <submittedName>
        <fullName evidence="2">Uncharacterized protein</fullName>
    </submittedName>
</protein>
<evidence type="ECO:0000313" key="3">
    <source>
        <dbReference type="Proteomes" id="UP000595140"/>
    </source>
</evidence>
<dbReference type="InterPro" id="IPR007612">
    <property type="entry name" value="LOR"/>
</dbReference>
<sequence>MRSPSYKPAEYIGYLVIMDIQTSIVTHVENEQPHDFGGEEEDLVLNELQPSLFDSNGDIVYRIDNYNRKCSREVHLMDLHGRVLFSIRQKKFSVFGGWNGYRCCNSEAIDEVLCFRVRRIRNSFWGHSKHYSVHLASLQPEDNCYQIVHLPGKSAFKIVNNRSTLLAEVNQKQDKSGVVLGDDVLSLMVEPQVDHSLVMALVTVYVQVSSTHSMLGCVLLPNSLSFPNSKR</sequence>
<evidence type="ECO:0000256" key="1">
    <source>
        <dbReference type="ARBA" id="ARBA00005437"/>
    </source>
</evidence>
<dbReference type="Pfam" id="PF04525">
    <property type="entry name" value="LOR"/>
    <property type="match status" value="1"/>
</dbReference>
<dbReference type="PANTHER" id="PTHR31087:SF153">
    <property type="entry name" value="PROTEIN LURP-ONE-RELATED 11"/>
    <property type="match status" value="1"/>
</dbReference>
<dbReference type="PANTHER" id="PTHR31087">
    <property type="match status" value="1"/>
</dbReference>
<evidence type="ECO:0000313" key="2">
    <source>
        <dbReference type="EMBL" id="VFR01882.1"/>
    </source>
</evidence>
<dbReference type="InterPro" id="IPR038595">
    <property type="entry name" value="LOR_sf"/>
</dbReference>
<dbReference type="Proteomes" id="UP000595140">
    <property type="component" value="Unassembled WGS sequence"/>
</dbReference>